<protein>
    <submittedName>
        <fullName evidence="1">Uncharacterized protein</fullName>
    </submittedName>
</protein>
<dbReference type="AlphaFoldDB" id="A0A426YEW6"/>
<sequence>MRDEQASISKYKFFSAPLRRLNSFVVLVVRRHMLVSSFFTGMAPCSRNRACSAGGLKHPRKFPGCCGLSSYRRSAYVSAEPGGRLAMVIAWRAPTKRGSF</sequence>
<comment type="caution">
    <text evidence="1">The sequence shown here is derived from an EMBL/GenBank/DDBJ whole genome shotgun (WGS) entry which is preliminary data.</text>
</comment>
<proteinExistence type="predicted"/>
<dbReference type="EMBL" id="AMZH03012873">
    <property type="protein sequence ID" value="RRT50246.1"/>
    <property type="molecule type" value="Genomic_DNA"/>
</dbReference>
<gene>
    <name evidence="1" type="ORF">B296_00023787</name>
</gene>
<dbReference type="Proteomes" id="UP000287651">
    <property type="component" value="Unassembled WGS sequence"/>
</dbReference>
<organism evidence="1 2">
    <name type="scientific">Ensete ventricosum</name>
    <name type="common">Abyssinian banana</name>
    <name type="synonym">Musa ensete</name>
    <dbReference type="NCBI Taxonomy" id="4639"/>
    <lineage>
        <taxon>Eukaryota</taxon>
        <taxon>Viridiplantae</taxon>
        <taxon>Streptophyta</taxon>
        <taxon>Embryophyta</taxon>
        <taxon>Tracheophyta</taxon>
        <taxon>Spermatophyta</taxon>
        <taxon>Magnoliopsida</taxon>
        <taxon>Liliopsida</taxon>
        <taxon>Zingiberales</taxon>
        <taxon>Musaceae</taxon>
        <taxon>Ensete</taxon>
    </lineage>
</organism>
<accession>A0A426YEW6</accession>
<evidence type="ECO:0000313" key="2">
    <source>
        <dbReference type="Proteomes" id="UP000287651"/>
    </source>
</evidence>
<reference evidence="1 2" key="1">
    <citation type="journal article" date="2014" name="Agronomy (Basel)">
        <title>A Draft Genome Sequence for Ensete ventricosum, the Drought-Tolerant Tree Against Hunger.</title>
        <authorList>
            <person name="Harrison J."/>
            <person name="Moore K.A."/>
            <person name="Paszkiewicz K."/>
            <person name="Jones T."/>
            <person name="Grant M."/>
            <person name="Ambacheew D."/>
            <person name="Muzemil S."/>
            <person name="Studholme D.J."/>
        </authorList>
    </citation>
    <scope>NUCLEOTIDE SEQUENCE [LARGE SCALE GENOMIC DNA]</scope>
</reference>
<evidence type="ECO:0000313" key="1">
    <source>
        <dbReference type="EMBL" id="RRT50246.1"/>
    </source>
</evidence>
<name>A0A426YEW6_ENSVE</name>